<dbReference type="GO" id="GO:0005886">
    <property type="term" value="C:plasma membrane"/>
    <property type="evidence" value="ECO:0007669"/>
    <property type="project" value="TreeGrafter"/>
</dbReference>
<reference evidence="13 14" key="1">
    <citation type="journal article" date="2018" name="Sci. Rep.">
        <title>Genomic signatures of local adaptation to the degree of environmental predictability in rotifers.</title>
        <authorList>
            <person name="Franch-Gras L."/>
            <person name="Hahn C."/>
            <person name="Garcia-Roger E.M."/>
            <person name="Carmona M.J."/>
            <person name="Serra M."/>
            <person name="Gomez A."/>
        </authorList>
    </citation>
    <scope>NUCLEOTIDE SEQUENCE [LARGE SCALE GENOMIC DNA]</scope>
    <source>
        <strain evidence="13">HYR1</strain>
    </source>
</reference>
<keyword evidence="10 11" id="KW-0407">Ion channel</keyword>
<dbReference type="Proteomes" id="UP000276133">
    <property type="component" value="Unassembled WGS sequence"/>
</dbReference>
<evidence type="ECO:0000313" key="13">
    <source>
        <dbReference type="EMBL" id="RNA44513.1"/>
    </source>
</evidence>
<dbReference type="GO" id="GO:0015280">
    <property type="term" value="F:ligand-gated sodium channel activity"/>
    <property type="evidence" value="ECO:0007669"/>
    <property type="project" value="TreeGrafter"/>
</dbReference>
<keyword evidence="6" id="KW-0915">Sodium</keyword>
<evidence type="ECO:0000256" key="11">
    <source>
        <dbReference type="RuleBase" id="RU000679"/>
    </source>
</evidence>
<proteinExistence type="inferred from homology"/>
<keyword evidence="7 11" id="KW-0406">Ion transport</keyword>
<comment type="subcellular location">
    <subcellularLocation>
        <location evidence="1">Membrane</location>
        <topology evidence="1">Multi-pass membrane protein</topology>
    </subcellularLocation>
</comment>
<evidence type="ECO:0000313" key="14">
    <source>
        <dbReference type="Proteomes" id="UP000276133"/>
    </source>
</evidence>
<evidence type="ECO:0000256" key="10">
    <source>
        <dbReference type="ARBA" id="ARBA00023303"/>
    </source>
</evidence>
<sequence>MLKKSSNNEIKNLVLESLESTTGHGIPNLVRNKSWPIKILWFICLSLSTGYCVYNLTKSIVDYFSFSAVTKVSYERLDSIEFPTVTFCNKNPFLVRKPNSQNNMEENLKNQSKDFFDSLLKLNASESSLESFTRFGYSYSYNTLQYKKYLTRVSFSIDDMLISCRFNNFKCTKDDFKVMFVAGLGNCYKFNGATKTGIEKTTIPGQKNGLMLELFSGYPNEEYDLIRSSGIQLFIHNSSTIPFVEFDAINLPTGFETDIWISKQHVSKLPSPFSNCIQNIFSLDSFDSYLYEKCVNLLDRYQQKTCLLLCYHEYVKQQCGCYSPDAFNITFNQACENTNSMAIGCVFEAYAKFHQTGESSKCSHLCPIECNSDNYNFRTFLADFPTPFYAKVLIEHGKINPNLVRNFTTFQNVKDSVLAVNVFYNDISLNVIKEYPAKTFEQLVAEIGGFLGLCVGISLLSVVEIFELIFKIIIIKSNYKRSNEQNKVLPF</sequence>
<keyword evidence="14" id="KW-1185">Reference proteome</keyword>
<accession>A0A3M7T8U7</accession>
<dbReference type="Gene3D" id="1.10.287.770">
    <property type="entry name" value="YojJ-like"/>
    <property type="match status" value="1"/>
</dbReference>
<keyword evidence="3 11" id="KW-0894">Sodium channel</keyword>
<evidence type="ECO:0000256" key="1">
    <source>
        <dbReference type="ARBA" id="ARBA00004141"/>
    </source>
</evidence>
<dbReference type="PRINTS" id="PR01078">
    <property type="entry name" value="AMINACHANNEL"/>
</dbReference>
<dbReference type="Gene3D" id="2.60.470.10">
    <property type="entry name" value="Acid-sensing ion channels like domains"/>
    <property type="match status" value="1"/>
</dbReference>
<name>A0A3M7T8U7_BRAPC</name>
<dbReference type="InterPro" id="IPR001873">
    <property type="entry name" value="ENaC"/>
</dbReference>
<evidence type="ECO:0000256" key="12">
    <source>
        <dbReference type="SAM" id="Phobius"/>
    </source>
</evidence>
<keyword evidence="9 11" id="KW-0739">Sodium transport</keyword>
<organism evidence="13 14">
    <name type="scientific">Brachionus plicatilis</name>
    <name type="common">Marine rotifer</name>
    <name type="synonym">Brachionus muelleri</name>
    <dbReference type="NCBI Taxonomy" id="10195"/>
    <lineage>
        <taxon>Eukaryota</taxon>
        <taxon>Metazoa</taxon>
        <taxon>Spiralia</taxon>
        <taxon>Gnathifera</taxon>
        <taxon>Rotifera</taxon>
        <taxon>Eurotatoria</taxon>
        <taxon>Monogononta</taxon>
        <taxon>Pseudotrocha</taxon>
        <taxon>Ploima</taxon>
        <taxon>Brachionidae</taxon>
        <taxon>Brachionus</taxon>
    </lineage>
</organism>
<dbReference type="OrthoDB" id="6021021at2759"/>
<evidence type="ECO:0000256" key="4">
    <source>
        <dbReference type="ARBA" id="ARBA00022692"/>
    </source>
</evidence>
<feature type="transmembrane region" description="Helical" evidence="12">
    <location>
        <begin position="447"/>
        <end position="470"/>
    </location>
</feature>
<evidence type="ECO:0000256" key="8">
    <source>
        <dbReference type="ARBA" id="ARBA00023136"/>
    </source>
</evidence>
<evidence type="ECO:0000256" key="2">
    <source>
        <dbReference type="ARBA" id="ARBA00022448"/>
    </source>
</evidence>
<evidence type="ECO:0000256" key="9">
    <source>
        <dbReference type="ARBA" id="ARBA00023201"/>
    </source>
</evidence>
<keyword evidence="5 12" id="KW-1133">Transmembrane helix</keyword>
<keyword evidence="8 12" id="KW-0472">Membrane</keyword>
<evidence type="ECO:0000256" key="5">
    <source>
        <dbReference type="ARBA" id="ARBA00022989"/>
    </source>
</evidence>
<protein>
    <submittedName>
        <fullName evidence="13">Acid-sensing ion channel 2</fullName>
    </submittedName>
</protein>
<comment type="caution">
    <text evidence="13">The sequence shown here is derived from an EMBL/GenBank/DDBJ whole genome shotgun (WGS) entry which is preliminary data.</text>
</comment>
<comment type="similarity">
    <text evidence="11">Belongs to the amiloride-sensitive sodium channel (TC 1.A.6) family.</text>
</comment>
<dbReference type="EMBL" id="REGN01000096">
    <property type="protein sequence ID" value="RNA44513.1"/>
    <property type="molecule type" value="Genomic_DNA"/>
</dbReference>
<evidence type="ECO:0000256" key="3">
    <source>
        <dbReference type="ARBA" id="ARBA00022461"/>
    </source>
</evidence>
<evidence type="ECO:0000256" key="7">
    <source>
        <dbReference type="ARBA" id="ARBA00023065"/>
    </source>
</evidence>
<evidence type="ECO:0000256" key="6">
    <source>
        <dbReference type="ARBA" id="ARBA00023053"/>
    </source>
</evidence>
<dbReference type="Pfam" id="PF00858">
    <property type="entry name" value="ASC"/>
    <property type="match status" value="1"/>
</dbReference>
<dbReference type="AlphaFoldDB" id="A0A3M7T8U7"/>
<gene>
    <name evidence="13" type="ORF">BpHYR1_051251</name>
</gene>
<keyword evidence="2 11" id="KW-0813">Transport</keyword>
<dbReference type="PANTHER" id="PTHR11690">
    <property type="entry name" value="AMILORIDE-SENSITIVE SODIUM CHANNEL-RELATED"/>
    <property type="match status" value="1"/>
</dbReference>
<keyword evidence="4 11" id="KW-0812">Transmembrane</keyword>